<dbReference type="AlphaFoldDB" id="A0A1M2W6Z2"/>
<dbReference type="EMBL" id="MNAD01000147">
    <property type="protein sequence ID" value="OJT15609.1"/>
    <property type="molecule type" value="Genomic_DNA"/>
</dbReference>
<dbReference type="InterPro" id="IPR036188">
    <property type="entry name" value="FAD/NAD-bd_sf"/>
</dbReference>
<keyword evidence="6" id="KW-0560">Oxidoreductase</keyword>
<evidence type="ECO:0000313" key="8">
    <source>
        <dbReference type="Proteomes" id="UP000184267"/>
    </source>
</evidence>
<dbReference type="Gene3D" id="3.50.50.60">
    <property type="entry name" value="FAD/NAD(P)-binding domain"/>
    <property type="match status" value="1"/>
</dbReference>
<keyword evidence="3" id="KW-0285">Flavoprotein</keyword>
<reference evidence="7 8" key="1">
    <citation type="submission" date="2016-10" db="EMBL/GenBank/DDBJ databases">
        <title>Genome sequence of the basidiomycete white-rot fungus Trametes pubescens.</title>
        <authorList>
            <person name="Makela M.R."/>
            <person name="Granchi Z."/>
            <person name="Peng M."/>
            <person name="De Vries R.P."/>
            <person name="Grigoriev I."/>
            <person name="Riley R."/>
            <person name="Hilden K."/>
        </authorList>
    </citation>
    <scope>NUCLEOTIDE SEQUENCE [LARGE SCALE GENOMIC DNA]</scope>
    <source>
        <strain evidence="7 8">FBCC735</strain>
    </source>
</reference>
<evidence type="ECO:0000256" key="2">
    <source>
        <dbReference type="ARBA" id="ARBA00009183"/>
    </source>
</evidence>
<evidence type="ECO:0000256" key="1">
    <source>
        <dbReference type="ARBA" id="ARBA00001974"/>
    </source>
</evidence>
<keyword evidence="8" id="KW-1185">Reference proteome</keyword>
<dbReference type="Proteomes" id="UP000184267">
    <property type="component" value="Unassembled WGS sequence"/>
</dbReference>
<dbReference type="Gene3D" id="3.10.450.50">
    <property type="match status" value="1"/>
</dbReference>
<evidence type="ECO:0000256" key="4">
    <source>
        <dbReference type="ARBA" id="ARBA00022827"/>
    </source>
</evidence>
<comment type="caution">
    <text evidence="7">The sequence shown here is derived from an EMBL/GenBank/DDBJ whole genome shotgun (WGS) entry which is preliminary data.</text>
</comment>
<dbReference type="PANTHER" id="PTHR43539:SF26">
    <property type="entry name" value="MONOOXYGENASE, PUTATIVE-RELATED"/>
    <property type="match status" value="1"/>
</dbReference>
<dbReference type="PRINTS" id="PR00411">
    <property type="entry name" value="PNDRDTASEI"/>
</dbReference>
<protein>
    <recommendedName>
        <fullName evidence="9">FAD/NAD(P)-binding domain-containing protein</fullName>
    </recommendedName>
</protein>
<dbReference type="Pfam" id="PF13738">
    <property type="entry name" value="Pyr_redox_3"/>
    <property type="match status" value="1"/>
</dbReference>
<dbReference type="SUPFAM" id="SSF51905">
    <property type="entry name" value="FAD/NAD(P)-binding domain"/>
    <property type="match status" value="2"/>
</dbReference>
<comment type="similarity">
    <text evidence="2">Belongs to the FMO family.</text>
</comment>
<dbReference type="InterPro" id="IPR032710">
    <property type="entry name" value="NTF2-like_dom_sf"/>
</dbReference>
<keyword evidence="4" id="KW-0274">FAD</keyword>
<proteinExistence type="inferred from homology"/>
<evidence type="ECO:0000256" key="3">
    <source>
        <dbReference type="ARBA" id="ARBA00022630"/>
    </source>
</evidence>
<dbReference type="PANTHER" id="PTHR43539">
    <property type="entry name" value="FLAVIN-BINDING MONOOXYGENASE-LIKE PROTEIN (AFU_ORTHOLOGUE AFUA_4G09220)"/>
    <property type="match status" value="1"/>
</dbReference>
<sequence length="602" mass="67666">MAAATHTLPVTLPTLDRLGVKAVPTDVDAEKVAGLWLDQLAQHLANNNTDGALSLFAPDAWWRDMLALTWEFRTFHGAAKIRKLLQDRLAPSQLSNFKLASAQLEAPYPDLAWILGEFTFESAVGACSGIFRLVPTADGRWLGFTFYTNLEDLKGFEEKVGPRRNFMPNHGKWLDERTRERAFEDSDPTVLIVGGGQSGLDVAVRMKLMGIPALVIEKNERIGDQWRYRYQALCLHDPVWYDHMPFMPFPPSWPVYTPAHKLAGWLEYYAEAMELNVWTSTTVTKAEQDANDEWNVTVERKDGSTRVFHVKHLVFSIGLGGNNPNFPKFPGQEEYQGEILHSIHHNSAKDHIGKKVLIVGACTSAHDIAADYVSHGVDVTMYQRESTYIMTTKEGMPRTLKTWWGGSNPDLADRVDASMPVYINEEISKRTTQEIADADKELLEGLKKAGFKLNYGHDGAGFLSHTRRRGGGYYLDVGASQMVIDGKIKLKNDSKIKQFTKTGFEFEDGSKVDADVIVFATGFAGPQPIISSICGEDVVKRLKPIWGLTPEGEFQTVWRDTGVPNFWIMMGNLAWCRFHSKHLALQIKAIEEGLLRNEERYV</sequence>
<organism evidence="7 8">
    <name type="scientific">Trametes pubescens</name>
    <name type="common">White-rot fungus</name>
    <dbReference type="NCBI Taxonomy" id="154538"/>
    <lineage>
        <taxon>Eukaryota</taxon>
        <taxon>Fungi</taxon>
        <taxon>Dikarya</taxon>
        <taxon>Basidiomycota</taxon>
        <taxon>Agaricomycotina</taxon>
        <taxon>Agaricomycetes</taxon>
        <taxon>Polyporales</taxon>
        <taxon>Polyporaceae</taxon>
        <taxon>Trametes</taxon>
    </lineage>
</organism>
<dbReference type="GO" id="GO:0004497">
    <property type="term" value="F:monooxygenase activity"/>
    <property type="evidence" value="ECO:0007669"/>
    <property type="project" value="TreeGrafter"/>
</dbReference>
<name>A0A1M2W6Z2_TRAPU</name>
<dbReference type="SUPFAM" id="SSF54427">
    <property type="entry name" value="NTF2-like"/>
    <property type="match status" value="1"/>
</dbReference>
<comment type="cofactor">
    <cofactor evidence="1">
        <name>FAD</name>
        <dbReference type="ChEBI" id="CHEBI:57692"/>
    </cofactor>
</comment>
<dbReference type="STRING" id="154538.A0A1M2W6Z2"/>
<dbReference type="GO" id="GO:0050660">
    <property type="term" value="F:flavin adenine dinucleotide binding"/>
    <property type="evidence" value="ECO:0007669"/>
    <property type="project" value="TreeGrafter"/>
</dbReference>
<evidence type="ECO:0000256" key="6">
    <source>
        <dbReference type="ARBA" id="ARBA00023002"/>
    </source>
</evidence>
<dbReference type="OrthoDB" id="74360at2759"/>
<evidence type="ECO:0000256" key="5">
    <source>
        <dbReference type="ARBA" id="ARBA00022857"/>
    </source>
</evidence>
<evidence type="ECO:0008006" key="9">
    <source>
        <dbReference type="Google" id="ProtNLM"/>
    </source>
</evidence>
<gene>
    <name evidence="7" type="ORF">TRAPUB_5937</name>
</gene>
<dbReference type="FunFam" id="3.50.50.60:FF:000023">
    <property type="entry name" value="Dimethylaniline monooxygenase [N-oxide-forming]"/>
    <property type="match status" value="1"/>
</dbReference>
<dbReference type="OMA" id="LWFMMGN"/>
<accession>A0A1M2W6Z2</accession>
<keyword evidence="5" id="KW-0521">NADP</keyword>
<dbReference type="InterPro" id="IPR050982">
    <property type="entry name" value="Auxin_biosynth/cation_transpt"/>
</dbReference>
<evidence type="ECO:0000313" key="7">
    <source>
        <dbReference type="EMBL" id="OJT15609.1"/>
    </source>
</evidence>